<dbReference type="Proteomes" id="UP000285575">
    <property type="component" value="Unassembled WGS sequence"/>
</dbReference>
<dbReference type="Pfam" id="PF06986">
    <property type="entry name" value="F_T4SS_TraN"/>
    <property type="match status" value="1"/>
</dbReference>
<dbReference type="InterPro" id="IPR014121">
    <property type="entry name" value="TraN_Ftype"/>
</dbReference>
<evidence type="ECO:0000313" key="1">
    <source>
        <dbReference type="EMBL" id="RVU42854.1"/>
    </source>
</evidence>
<evidence type="ECO:0000313" key="2">
    <source>
        <dbReference type="Proteomes" id="UP000285575"/>
    </source>
</evidence>
<dbReference type="EMBL" id="SACR01000009">
    <property type="protein sequence ID" value="RVU42854.1"/>
    <property type="molecule type" value="Genomic_DNA"/>
</dbReference>
<keyword evidence="2" id="KW-1185">Reference proteome</keyword>
<organism evidence="1 2">
    <name type="scientific">Rubrivivax rivuli</name>
    <dbReference type="NCBI Taxonomy" id="1862385"/>
    <lineage>
        <taxon>Bacteria</taxon>
        <taxon>Pseudomonadati</taxon>
        <taxon>Pseudomonadota</taxon>
        <taxon>Betaproteobacteria</taxon>
        <taxon>Burkholderiales</taxon>
        <taxon>Sphaerotilaceae</taxon>
        <taxon>Rubrivivax</taxon>
    </lineage>
</organism>
<proteinExistence type="predicted"/>
<gene>
    <name evidence="1" type="ORF">EOE66_21510</name>
</gene>
<accession>A0A437R831</accession>
<sequence length="253" mass="27388">MANTSTCGGAAFQTCSPAGTSGCRLFDDNGRCIQASFNYDCKVADAVFSPAVNCGATTFCEGGSCWERNKTANGDFAMAVSQLEAHMQAGLDMDVDGSNIQIFKGADRRCQIANLGIDNCCNDGGFIERCSAEQQETYRLKQQGRCHELGEYCSNRSALGICVERTRTACCFSSILARVIQQQGRAQLAQAWGDVRTPDCTGFTPDELTALDWSRFDLSEFYASIQTTPLEQSATQGAAQNRQSSCYYGQGKC</sequence>
<comment type="caution">
    <text evidence="1">The sequence shown here is derived from an EMBL/GenBank/DDBJ whole genome shotgun (WGS) entry which is preliminary data.</text>
</comment>
<dbReference type="AlphaFoldDB" id="A0A437R831"/>
<dbReference type="OrthoDB" id="5297981at2"/>
<evidence type="ECO:0008006" key="3">
    <source>
        <dbReference type="Google" id="ProtNLM"/>
    </source>
</evidence>
<protein>
    <recommendedName>
        <fullName evidence="3">Conjugal transfer protein TraN</fullName>
    </recommendedName>
</protein>
<name>A0A437R831_9BURK</name>
<reference evidence="1 2" key="1">
    <citation type="submission" date="2019-01" db="EMBL/GenBank/DDBJ databases">
        <authorList>
            <person name="Chen W.-M."/>
        </authorList>
    </citation>
    <scope>NUCLEOTIDE SEQUENCE [LARGE SCALE GENOMIC DNA]</scope>
    <source>
        <strain evidence="1 2">KYPY4</strain>
    </source>
</reference>